<evidence type="ECO:0000313" key="3">
    <source>
        <dbReference type="Proteomes" id="UP000515917"/>
    </source>
</evidence>
<dbReference type="GO" id="GO:0003676">
    <property type="term" value="F:nucleic acid binding"/>
    <property type="evidence" value="ECO:0007669"/>
    <property type="project" value="InterPro"/>
</dbReference>
<accession>A0A7G3G9H5</accession>
<organism evidence="2 3">
    <name type="scientific">Iodobacter fluviatilis</name>
    <dbReference type="NCBI Taxonomy" id="537"/>
    <lineage>
        <taxon>Bacteria</taxon>
        <taxon>Pseudomonadati</taxon>
        <taxon>Pseudomonadota</taxon>
        <taxon>Betaproteobacteria</taxon>
        <taxon>Neisseriales</taxon>
        <taxon>Chitinibacteraceae</taxon>
        <taxon>Iodobacter</taxon>
    </lineage>
</organism>
<proteinExistence type="predicted"/>
<dbReference type="RefSeq" id="WP_130106406.1">
    <property type="nucleotide sequence ID" value="NZ_CP025781.1"/>
</dbReference>
<evidence type="ECO:0000313" key="2">
    <source>
        <dbReference type="EMBL" id="QBC43839.1"/>
    </source>
</evidence>
<protein>
    <submittedName>
        <fullName evidence="2">DUF91 domain-containing protein</fullName>
    </submittedName>
</protein>
<dbReference type="KEGG" id="ifl:C1H71_09955"/>
<reference evidence="2 3" key="1">
    <citation type="submission" date="2018-01" db="EMBL/GenBank/DDBJ databases">
        <title>Genome sequence of Iodobacter sp. strain PCH194 isolated from Indian Trans-Himalaya.</title>
        <authorList>
            <person name="Kumar V."/>
            <person name="Thakur V."/>
            <person name="Kumar S."/>
            <person name="Singh D."/>
        </authorList>
    </citation>
    <scope>NUCLEOTIDE SEQUENCE [LARGE SCALE GENOMIC DNA]</scope>
    <source>
        <strain evidence="2 3">PCH194</strain>
    </source>
</reference>
<dbReference type="InterPro" id="IPR011856">
    <property type="entry name" value="tRNA_endonuc-like_dom_sf"/>
</dbReference>
<gene>
    <name evidence="2" type="ORF">C1H71_09955</name>
</gene>
<feature type="domain" description="DUF5655" evidence="1">
    <location>
        <begin position="196"/>
        <end position="298"/>
    </location>
</feature>
<dbReference type="InterPro" id="IPR043714">
    <property type="entry name" value="DUF5655"/>
</dbReference>
<sequence length="298" mass="33945">MSDIQLFQLSQHKALRLKGRASDLEKPLQTLIERNLDVLLGVRFLASEYATGKTHGGRIDTLGLDENNCPVIIEYKRSQSESVINQGLFYLNWLMDHQAEFKLLVMERYDKPLADAIDWSGPRVICIASDFTKYDEHAVQQMNRQIELVRYRLFGEDLLLLEAANTPNVQSVVPAHTLVKPRGTDKSMAELLPELSPELREILASLEGYILSLGDDVQRRELKLYYSFKRLKNFASIVLQKGRLLLFLHLDPSLHAMPSNGRDVSDIGHWGTGNLELSIASQQDFDVAKVFIFKAYEQ</sequence>
<dbReference type="AlphaFoldDB" id="A0A7G3G9H5"/>
<dbReference type="Pfam" id="PF18899">
    <property type="entry name" value="DUF5655"/>
    <property type="match status" value="1"/>
</dbReference>
<dbReference type="Gene3D" id="3.40.1350.10">
    <property type="match status" value="1"/>
</dbReference>
<keyword evidence="3" id="KW-1185">Reference proteome</keyword>
<dbReference type="EMBL" id="CP025781">
    <property type="protein sequence ID" value="QBC43839.1"/>
    <property type="molecule type" value="Genomic_DNA"/>
</dbReference>
<dbReference type="Proteomes" id="UP000515917">
    <property type="component" value="Chromosome"/>
</dbReference>
<evidence type="ECO:0000259" key="1">
    <source>
        <dbReference type="Pfam" id="PF18899"/>
    </source>
</evidence>
<name>A0A7G3G9H5_9NEIS</name>